<feature type="compositionally biased region" description="Basic and acidic residues" evidence="1">
    <location>
        <begin position="46"/>
        <end position="89"/>
    </location>
</feature>
<dbReference type="EMBL" id="AZIM01001572">
    <property type="protein sequence ID" value="ETE66394.1"/>
    <property type="molecule type" value="Genomic_DNA"/>
</dbReference>
<gene>
    <name evidence="2" type="ORF">L345_07831</name>
</gene>
<name>V8NVX3_OPHHA</name>
<organism evidence="2 3">
    <name type="scientific">Ophiophagus hannah</name>
    <name type="common">King cobra</name>
    <name type="synonym">Naja hannah</name>
    <dbReference type="NCBI Taxonomy" id="8665"/>
    <lineage>
        <taxon>Eukaryota</taxon>
        <taxon>Metazoa</taxon>
        <taxon>Chordata</taxon>
        <taxon>Craniata</taxon>
        <taxon>Vertebrata</taxon>
        <taxon>Euteleostomi</taxon>
        <taxon>Lepidosauria</taxon>
        <taxon>Squamata</taxon>
        <taxon>Bifurcata</taxon>
        <taxon>Unidentata</taxon>
        <taxon>Episquamata</taxon>
        <taxon>Toxicofera</taxon>
        <taxon>Serpentes</taxon>
        <taxon>Colubroidea</taxon>
        <taxon>Elapidae</taxon>
        <taxon>Elapinae</taxon>
        <taxon>Ophiophagus</taxon>
    </lineage>
</organism>
<evidence type="ECO:0000256" key="1">
    <source>
        <dbReference type="SAM" id="MobiDB-lite"/>
    </source>
</evidence>
<proteinExistence type="predicted"/>
<feature type="compositionally biased region" description="Basic and acidic residues" evidence="1">
    <location>
        <begin position="96"/>
        <end position="171"/>
    </location>
</feature>
<accession>V8NVX3</accession>
<dbReference type="AlphaFoldDB" id="V8NVX3"/>
<reference evidence="2 3" key="1">
    <citation type="journal article" date="2013" name="Proc. Natl. Acad. Sci. U.S.A.">
        <title>The king cobra genome reveals dynamic gene evolution and adaptation in the snake venom system.</title>
        <authorList>
            <person name="Vonk F.J."/>
            <person name="Casewell N.R."/>
            <person name="Henkel C.V."/>
            <person name="Heimberg A.M."/>
            <person name="Jansen H.J."/>
            <person name="McCleary R.J."/>
            <person name="Kerkkamp H.M."/>
            <person name="Vos R.A."/>
            <person name="Guerreiro I."/>
            <person name="Calvete J.J."/>
            <person name="Wuster W."/>
            <person name="Woods A.E."/>
            <person name="Logan J.M."/>
            <person name="Harrison R.A."/>
            <person name="Castoe T.A."/>
            <person name="de Koning A.P."/>
            <person name="Pollock D.D."/>
            <person name="Yandell M."/>
            <person name="Calderon D."/>
            <person name="Renjifo C."/>
            <person name="Currier R.B."/>
            <person name="Salgado D."/>
            <person name="Pla D."/>
            <person name="Sanz L."/>
            <person name="Hyder A.S."/>
            <person name="Ribeiro J.M."/>
            <person name="Arntzen J.W."/>
            <person name="van den Thillart G.E."/>
            <person name="Boetzer M."/>
            <person name="Pirovano W."/>
            <person name="Dirks R.P."/>
            <person name="Spaink H.P."/>
            <person name="Duboule D."/>
            <person name="McGlinn E."/>
            <person name="Kini R.M."/>
            <person name="Richardson M.K."/>
        </authorList>
    </citation>
    <scope>NUCLEOTIDE SEQUENCE</scope>
    <source>
        <tissue evidence="2">Blood</tissue>
    </source>
</reference>
<evidence type="ECO:0000313" key="3">
    <source>
        <dbReference type="Proteomes" id="UP000018936"/>
    </source>
</evidence>
<comment type="caution">
    <text evidence="2">The sequence shown here is derived from an EMBL/GenBank/DDBJ whole genome shotgun (WGS) entry which is preliminary data.</text>
</comment>
<sequence length="340" mass="38102">MKASWLTTSPSLGDWDPSLTAEPTLQDCCFWKNRRVLDMFTTLRDLKEGKGGGKERGREDRWKRKEEKEGNREGARNESRKEGKIDGREGRKRGWKKGDGWGRMDGREGSREGGRKEGGRMGGKEGSKGRIDGREGREGGGEREGGKEGDGWGRIDGRKDGGRKWSGRIDGREGRRWMGKDRWKGGREGGNYLSSFLLAPALFGLANGLFACPQRVCQLAEPSLSLSFYLPGKALSRPQLMSEIRIYTTPPFLCNCGSGCHFSELWLWPQGRWVQSPANTIHIWRDPLAKSPDNKLWVTKLRSRSAYSGGIQLVSTSSSEPVVPGFERAMRLLGNRKRIP</sequence>
<dbReference type="Proteomes" id="UP000018936">
    <property type="component" value="Unassembled WGS sequence"/>
</dbReference>
<evidence type="ECO:0000313" key="2">
    <source>
        <dbReference type="EMBL" id="ETE66394.1"/>
    </source>
</evidence>
<feature type="non-terminal residue" evidence="2">
    <location>
        <position position="1"/>
    </location>
</feature>
<feature type="region of interest" description="Disordered" evidence="1">
    <location>
        <begin position="46"/>
        <end position="171"/>
    </location>
</feature>
<keyword evidence="3" id="KW-1185">Reference proteome</keyword>
<protein>
    <submittedName>
        <fullName evidence="2">Uncharacterized protein</fullName>
    </submittedName>
</protein>